<name>A0A0D0VHH1_CRYGA</name>
<gene>
    <name evidence="2" type="ORF">I312_06549</name>
</gene>
<accession>A0A0D0VHH1</accession>
<organism evidence="2">
    <name type="scientific">Cryptococcus bacillisporus CA1280</name>
    <dbReference type="NCBI Taxonomy" id="1296109"/>
    <lineage>
        <taxon>Eukaryota</taxon>
        <taxon>Fungi</taxon>
        <taxon>Dikarya</taxon>
        <taxon>Basidiomycota</taxon>
        <taxon>Agaricomycotina</taxon>
        <taxon>Tremellomycetes</taxon>
        <taxon>Tremellales</taxon>
        <taxon>Cryptococcaceae</taxon>
        <taxon>Cryptococcus</taxon>
        <taxon>Cryptococcus gattii species complex</taxon>
    </lineage>
</organism>
<sequence>MIIPRTTLRSQAVETACLVASFHTVSGNPCPVPTVSMSLAIKPTYSTSSLRPLSSSNTAKKSSSPWPTALKKAITKLPARTENGAVFPFAARFGYAERTKARDPYYLYPYEKPLEVCIFVKSDSPSNADLDMNTTTNTTMNTIVKDSHHDMSVHDMSVKYNLNPSETSNHNAKQPEQGQGEYICTAWKRVRMAIMARRPIPKRTTEAVLMLNIIILFSSTWYGLDPDGMPHMASTNKDRVRKVVLETLIETLYHEAYE</sequence>
<dbReference type="EMBL" id="KN848006">
    <property type="protein sequence ID" value="KIR44260.1"/>
    <property type="molecule type" value="Genomic_DNA"/>
</dbReference>
<protein>
    <submittedName>
        <fullName evidence="2">Uncharacterized protein</fullName>
    </submittedName>
</protein>
<dbReference type="HOGENOM" id="CLU_1077764_0_0_1"/>
<keyword evidence="1" id="KW-1133">Transmembrane helix</keyword>
<evidence type="ECO:0000313" key="2">
    <source>
        <dbReference type="EMBL" id="KIR44260.1"/>
    </source>
</evidence>
<evidence type="ECO:0000256" key="1">
    <source>
        <dbReference type="SAM" id="Phobius"/>
    </source>
</evidence>
<reference evidence="2" key="1">
    <citation type="submission" date="2015-01" db="EMBL/GenBank/DDBJ databases">
        <title>The Genome Sequence of Cryptococcus gattii CA1280.</title>
        <authorList>
            <consortium name="The Broad Institute Genomics Platform"/>
            <person name="Cuomo C."/>
            <person name="Litvintseva A."/>
            <person name="Chen Y."/>
            <person name="Heitman J."/>
            <person name="Sun S."/>
            <person name="Springer D."/>
            <person name="Dromer F."/>
            <person name="Young S."/>
            <person name="Zeng Q."/>
            <person name="Gargeya S."/>
            <person name="Abouelleil A."/>
            <person name="Alvarado L."/>
            <person name="Chapman S.B."/>
            <person name="Gainer-Dewar J."/>
            <person name="Goldberg J."/>
            <person name="Griggs A."/>
            <person name="Gujja S."/>
            <person name="Hansen M."/>
            <person name="Howarth C."/>
            <person name="Imamovic A."/>
            <person name="Larimer J."/>
            <person name="Murphy C."/>
            <person name="Naylor J."/>
            <person name="Pearson M."/>
            <person name="Priest M."/>
            <person name="Roberts A."/>
            <person name="Saif S."/>
            <person name="Shea T."/>
            <person name="Sykes S."/>
            <person name="Wortman J."/>
            <person name="Nusbaum C."/>
            <person name="Birren B."/>
        </authorList>
    </citation>
    <scope>NUCLEOTIDE SEQUENCE [LARGE SCALE GENOMIC DNA]</scope>
    <source>
        <strain evidence="2">CA1280</strain>
    </source>
</reference>
<keyword evidence="1" id="KW-0812">Transmembrane</keyword>
<dbReference type="OrthoDB" id="2575664at2759"/>
<proteinExistence type="predicted"/>
<keyword evidence="1" id="KW-0472">Membrane</keyword>
<feature type="transmembrane region" description="Helical" evidence="1">
    <location>
        <begin position="207"/>
        <end position="224"/>
    </location>
</feature>
<dbReference type="AlphaFoldDB" id="A0A0D0VHH1"/>